<gene>
    <name evidence="8" type="ORF">GCM10011499_29900</name>
</gene>
<dbReference type="RefSeq" id="WP_127073700.1">
    <property type="nucleotide sequence ID" value="NZ_BMKB01000005.1"/>
</dbReference>
<keyword evidence="9" id="KW-1185">Reference proteome</keyword>
<reference evidence="8 9" key="1">
    <citation type="journal article" date="2014" name="Int. J. Syst. Evol. Microbiol.">
        <title>Complete genome sequence of Corynebacterium casei LMG S-19264T (=DSM 44701T), isolated from a smear-ripened cheese.</title>
        <authorList>
            <consortium name="US DOE Joint Genome Institute (JGI-PGF)"/>
            <person name="Walter F."/>
            <person name="Albersmeier A."/>
            <person name="Kalinowski J."/>
            <person name="Ruckert C."/>
        </authorList>
    </citation>
    <scope>NUCLEOTIDE SEQUENCE [LARGE SCALE GENOMIC DNA]</scope>
    <source>
        <strain evidence="8 9">CGMCC 1.15896</strain>
    </source>
</reference>
<accession>A0A916W0E4</accession>
<evidence type="ECO:0000256" key="5">
    <source>
        <dbReference type="ARBA" id="ARBA00023136"/>
    </source>
</evidence>
<dbReference type="InterPro" id="IPR000620">
    <property type="entry name" value="EamA_dom"/>
</dbReference>
<dbReference type="AlphaFoldDB" id="A0A916W0E4"/>
<keyword evidence="3 6" id="KW-0812">Transmembrane</keyword>
<dbReference type="Pfam" id="PF00892">
    <property type="entry name" value="EamA"/>
    <property type="match status" value="2"/>
</dbReference>
<dbReference type="PANTHER" id="PTHR32322:SF2">
    <property type="entry name" value="EAMA DOMAIN-CONTAINING PROTEIN"/>
    <property type="match status" value="1"/>
</dbReference>
<feature type="transmembrane region" description="Helical" evidence="6">
    <location>
        <begin position="293"/>
        <end position="313"/>
    </location>
</feature>
<feature type="transmembrane region" description="Helical" evidence="6">
    <location>
        <begin position="111"/>
        <end position="131"/>
    </location>
</feature>
<feature type="transmembrane region" description="Helical" evidence="6">
    <location>
        <begin position="54"/>
        <end position="72"/>
    </location>
</feature>
<comment type="caution">
    <text evidence="8">The sequence shown here is derived from an EMBL/GenBank/DDBJ whole genome shotgun (WGS) entry which is preliminary data.</text>
</comment>
<feature type="transmembrane region" description="Helical" evidence="6">
    <location>
        <begin position="238"/>
        <end position="256"/>
    </location>
</feature>
<comment type="similarity">
    <text evidence="2">Belongs to the EamA transporter family.</text>
</comment>
<sequence>MTKRNATSSKRIDVFALIMGQSYLLLVLAQLSWAGNIVSGKMAVGEIDAFALSAVRWCLALAILVPFALPYVRRDWEEIKKGWYWLFIYGGLGFATFNILIYGAANFTSAVNVSMEQAAVPVLVMVGNFVVFRVRATLLHIIGVVLTIYGVVHVATHGEPGRILGLDVNIGDGMVLLACACYAAYSLMLRFRPAIHWISFLFCTTAAAAFMALFYQFVFGGGPVAFVEELIQTSLNGWAIVLYVAIFPSIVAQLCYARGVELIGPNRASLFINLLPVLGAALSVMLVGESLELFHYVAAIFIIGGIVLAEYAARRRLNRSLKPPV</sequence>
<feature type="transmembrane region" description="Helical" evidence="6">
    <location>
        <begin position="12"/>
        <end position="34"/>
    </location>
</feature>
<evidence type="ECO:0000256" key="2">
    <source>
        <dbReference type="ARBA" id="ARBA00007362"/>
    </source>
</evidence>
<dbReference type="PANTHER" id="PTHR32322">
    <property type="entry name" value="INNER MEMBRANE TRANSPORTER"/>
    <property type="match status" value="1"/>
</dbReference>
<protein>
    <submittedName>
        <fullName evidence="8">Membrane protein</fullName>
    </submittedName>
</protein>
<name>A0A916W0E4_9HYPH</name>
<evidence type="ECO:0000313" key="9">
    <source>
        <dbReference type="Proteomes" id="UP000596977"/>
    </source>
</evidence>
<dbReference type="InterPro" id="IPR037185">
    <property type="entry name" value="EmrE-like"/>
</dbReference>
<feature type="domain" description="EamA" evidence="7">
    <location>
        <begin position="170"/>
        <end position="308"/>
    </location>
</feature>
<evidence type="ECO:0000256" key="3">
    <source>
        <dbReference type="ARBA" id="ARBA00022692"/>
    </source>
</evidence>
<feature type="transmembrane region" description="Helical" evidence="6">
    <location>
        <begin position="268"/>
        <end position="287"/>
    </location>
</feature>
<dbReference type="OrthoDB" id="9806889at2"/>
<evidence type="ECO:0000259" key="7">
    <source>
        <dbReference type="Pfam" id="PF00892"/>
    </source>
</evidence>
<feature type="transmembrane region" description="Helical" evidence="6">
    <location>
        <begin position="197"/>
        <end position="218"/>
    </location>
</feature>
<keyword evidence="4 6" id="KW-1133">Transmembrane helix</keyword>
<dbReference type="InterPro" id="IPR050638">
    <property type="entry name" value="AA-Vitamin_Transporters"/>
</dbReference>
<feature type="transmembrane region" description="Helical" evidence="6">
    <location>
        <begin position="168"/>
        <end position="185"/>
    </location>
</feature>
<dbReference type="SUPFAM" id="SSF103481">
    <property type="entry name" value="Multidrug resistance efflux transporter EmrE"/>
    <property type="match status" value="2"/>
</dbReference>
<evidence type="ECO:0000256" key="6">
    <source>
        <dbReference type="SAM" id="Phobius"/>
    </source>
</evidence>
<dbReference type="GO" id="GO:0016020">
    <property type="term" value="C:membrane"/>
    <property type="evidence" value="ECO:0007669"/>
    <property type="project" value="UniProtKB-SubCell"/>
</dbReference>
<evidence type="ECO:0000313" key="8">
    <source>
        <dbReference type="EMBL" id="GGA57697.1"/>
    </source>
</evidence>
<feature type="domain" description="EamA" evidence="7">
    <location>
        <begin position="23"/>
        <end position="154"/>
    </location>
</feature>
<feature type="transmembrane region" description="Helical" evidence="6">
    <location>
        <begin position="138"/>
        <end position="156"/>
    </location>
</feature>
<evidence type="ECO:0000256" key="4">
    <source>
        <dbReference type="ARBA" id="ARBA00022989"/>
    </source>
</evidence>
<keyword evidence="5 6" id="KW-0472">Membrane</keyword>
<dbReference type="Proteomes" id="UP000596977">
    <property type="component" value="Unassembled WGS sequence"/>
</dbReference>
<organism evidence="8 9">
    <name type="scientific">Pelagibacterium lentulum</name>
    <dbReference type="NCBI Taxonomy" id="2029865"/>
    <lineage>
        <taxon>Bacteria</taxon>
        <taxon>Pseudomonadati</taxon>
        <taxon>Pseudomonadota</taxon>
        <taxon>Alphaproteobacteria</taxon>
        <taxon>Hyphomicrobiales</taxon>
        <taxon>Devosiaceae</taxon>
        <taxon>Pelagibacterium</taxon>
    </lineage>
</organism>
<feature type="transmembrane region" description="Helical" evidence="6">
    <location>
        <begin position="84"/>
        <end position="105"/>
    </location>
</feature>
<dbReference type="EMBL" id="BMKB01000005">
    <property type="protein sequence ID" value="GGA57697.1"/>
    <property type="molecule type" value="Genomic_DNA"/>
</dbReference>
<comment type="subcellular location">
    <subcellularLocation>
        <location evidence="1">Membrane</location>
        <topology evidence="1">Multi-pass membrane protein</topology>
    </subcellularLocation>
</comment>
<proteinExistence type="inferred from homology"/>
<evidence type="ECO:0000256" key="1">
    <source>
        <dbReference type="ARBA" id="ARBA00004141"/>
    </source>
</evidence>